<dbReference type="InterPro" id="IPR006915">
    <property type="entry name" value="DUF637_hemagglutn_put"/>
</dbReference>
<accession>A0A2N3PM99</accession>
<protein>
    <recommendedName>
        <fullName evidence="2">DUF637 domain-containing protein</fullName>
    </recommendedName>
</protein>
<feature type="compositionally biased region" description="Polar residues" evidence="1">
    <location>
        <begin position="1"/>
        <end position="35"/>
    </location>
</feature>
<feature type="region of interest" description="Disordered" evidence="1">
    <location>
        <begin position="1"/>
        <end position="36"/>
    </location>
</feature>
<evidence type="ECO:0000259" key="2">
    <source>
        <dbReference type="Pfam" id="PF04830"/>
    </source>
</evidence>
<dbReference type="GO" id="GO:0003824">
    <property type="term" value="F:catalytic activity"/>
    <property type="evidence" value="ECO:0007669"/>
    <property type="project" value="UniProtKB-ARBA"/>
</dbReference>
<comment type="caution">
    <text evidence="3">The sequence shown here is derived from an EMBL/GenBank/DDBJ whole genome shotgun (WGS) entry which is preliminary data.</text>
</comment>
<evidence type="ECO:0000313" key="4">
    <source>
        <dbReference type="Proteomes" id="UP000233293"/>
    </source>
</evidence>
<evidence type="ECO:0000256" key="1">
    <source>
        <dbReference type="SAM" id="MobiDB-lite"/>
    </source>
</evidence>
<dbReference type="OrthoDB" id="7620568at2"/>
<dbReference type="RefSeq" id="WP_101253634.1">
    <property type="nucleotide sequence ID" value="NZ_PIUM01000054.1"/>
</dbReference>
<dbReference type="AlphaFoldDB" id="A0A2N3PM99"/>
<gene>
    <name evidence="3" type="ORF">CWS72_26290</name>
</gene>
<reference evidence="4" key="1">
    <citation type="submission" date="2017-12" db="EMBL/GenBank/DDBJ databases">
        <title>Draft genome sequence of Telmatospirillum siberiense 26-4b1T, an acidotolerant peatland alphaproteobacterium potentially involved in sulfur cycling.</title>
        <authorList>
            <person name="Hausmann B."/>
            <person name="Pjevac P."/>
            <person name="Schreck K."/>
            <person name="Herbold C.W."/>
            <person name="Daims H."/>
            <person name="Wagner M."/>
            <person name="Pester M."/>
            <person name="Loy A."/>
        </authorList>
    </citation>
    <scope>NUCLEOTIDE SEQUENCE [LARGE SCALE GENOMIC DNA]</scope>
    <source>
        <strain evidence="4">26-4b1</strain>
    </source>
</reference>
<name>A0A2N3PM99_9PROT</name>
<evidence type="ECO:0000313" key="3">
    <source>
        <dbReference type="EMBL" id="PKU21515.1"/>
    </source>
</evidence>
<proteinExistence type="predicted"/>
<feature type="domain" description="DUF637" evidence="2">
    <location>
        <begin position="219"/>
        <end position="285"/>
    </location>
</feature>
<dbReference type="Pfam" id="PF13332">
    <property type="entry name" value="Fil_haemagg_2"/>
    <property type="match status" value="1"/>
</dbReference>
<dbReference type="Proteomes" id="UP000233293">
    <property type="component" value="Unassembled WGS sequence"/>
</dbReference>
<organism evidence="3 4">
    <name type="scientific">Telmatospirillum siberiense</name>
    <dbReference type="NCBI Taxonomy" id="382514"/>
    <lineage>
        <taxon>Bacteria</taxon>
        <taxon>Pseudomonadati</taxon>
        <taxon>Pseudomonadota</taxon>
        <taxon>Alphaproteobacteria</taxon>
        <taxon>Rhodospirillales</taxon>
        <taxon>Rhodospirillaceae</taxon>
        <taxon>Telmatospirillum</taxon>
    </lineage>
</organism>
<dbReference type="InterPro" id="IPR025157">
    <property type="entry name" value="Hemagglutinin_rpt"/>
</dbReference>
<dbReference type="Pfam" id="PF04830">
    <property type="entry name" value="DUF637"/>
    <property type="match status" value="1"/>
</dbReference>
<dbReference type="EMBL" id="PIUM01000054">
    <property type="protein sequence ID" value="PKU21515.1"/>
    <property type="molecule type" value="Genomic_DNA"/>
</dbReference>
<keyword evidence="4" id="KW-1185">Reference proteome</keyword>
<sequence>MTDSYYAESNSSKSGGFMNSSKSRSESQTVSNRGASVTAGGAVTLTSGTDLTLQAAQVTAGGDLSLSAGGTLSLLSATDSSYLSQTSSKSSAAWQSTSDKGHNDTTVVMTGLQAGGNLSVSAAKIVADYKSTGDLQASLTALAADPKTAWVAQLATKDAVTWQAVQEAHKKWDHESQGLSAAASAIIAIVLAAVTGGAGLGAMLAEAAGMAGSTVAVAAATAGISTLATQVTTSLINNQGDLGKTFQQLGSLDTVKSIAISMAAAGAFAEVGDLTDGHFSEVKNSDGTTSYLNNAKQTPSEYFGTANYAENVLGHAAVGCAQAAASGGDCASGAAASGLSATATPVSVGLGFGSGLALSSAIGGTASSVTGGTFSQGAINGAYGYLYNDAVTAAQAYAWSQGAEGYAASQSVDKITADVNNKIALTVGYGGELTVNGAGAAVQGGGVYRPGSVKYWILRYGQSRPSRQ</sequence>